<accession>A0A0D7WTI6</accession>
<proteinExistence type="predicted"/>
<sequence length="129" mass="15370">MLNITTLTDLMRVRTDIDIPDNYKLFVSDRPCSLDPSNCKEYYRSIKKENVKLRNIYSNTCKDLKGLADIQSDIKRLYRFKTEENFNNYFFQLGRDKKDKLICITFDMNSFDINYTPTLFLSYGRVKET</sequence>
<dbReference type="Proteomes" id="UP000032534">
    <property type="component" value="Unassembled WGS sequence"/>
</dbReference>
<reference evidence="1 2" key="1">
    <citation type="submission" date="2014-11" db="EMBL/GenBank/DDBJ databases">
        <title>Draft Genome Sequences of Paenibacillus polymyxa NRRL B-30509 and Paenibacillus terrae NRRL B-30644, Strains from a Poultry Environment that Produce Tridecaptin A and Paenicidins.</title>
        <authorList>
            <person name="van Belkum M.J."/>
            <person name="Lohans C.T."/>
            <person name="Vederas J.C."/>
        </authorList>
    </citation>
    <scope>NUCLEOTIDE SEQUENCE [LARGE SCALE GENOMIC DNA]</scope>
    <source>
        <strain evidence="1 2">NRRL B-30644</strain>
    </source>
</reference>
<name>A0A0D7WTI6_9BACL</name>
<keyword evidence="2" id="KW-1185">Reference proteome</keyword>
<dbReference type="PATRIC" id="fig|159743.3.peg.6213"/>
<feature type="non-terminal residue" evidence="1">
    <location>
        <position position="129"/>
    </location>
</feature>
<organism evidence="1 2">
    <name type="scientific">Paenibacillus terrae</name>
    <dbReference type="NCBI Taxonomy" id="159743"/>
    <lineage>
        <taxon>Bacteria</taxon>
        <taxon>Bacillati</taxon>
        <taxon>Bacillota</taxon>
        <taxon>Bacilli</taxon>
        <taxon>Bacillales</taxon>
        <taxon>Paenibacillaceae</taxon>
        <taxon>Paenibacillus</taxon>
    </lineage>
</organism>
<dbReference type="EMBL" id="JTHP01000116">
    <property type="protein sequence ID" value="KJD42491.1"/>
    <property type="molecule type" value="Genomic_DNA"/>
</dbReference>
<evidence type="ECO:0000313" key="2">
    <source>
        <dbReference type="Proteomes" id="UP000032534"/>
    </source>
</evidence>
<comment type="caution">
    <text evidence="1">The sequence shown here is derived from an EMBL/GenBank/DDBJ whole genome shotgun (WGS) entry which is preliminary data.</text>
</comment>
<gene>
    <name evidence="1" type="ORF">QD47_27865</name>
</gene>
<evidence type="ECO:0000313" key="1">
    <source>
        <dbReference type="EMBL" id="KJD42491.1"/>
    </source>
</evidence>
<dbReference type="AlphaFoldDB" id="A0A0D7WTI6"/>
<protein>
    <submittedName>
        <fullName evidence="1">Uncharacterized protein</fullName>
    </submittedName>
</protein>